<comment type="caution">
    <text evidence="2">The sequence shown here is derived from an EMBL/GenBank/DDBJ whole genome shotgun (WGS) entry which is preliminary data.</text>
</comment>
<evidence type="ECO:0000313" key="3">
    <source>
        <dbReference type="Proteomes" id="UP000253594"/>
    </source>
</evidence>
<dbReference type="EMBL" id="QORE01002813">
    <property type="protein sequence ID" value="RCI69697.1"/>
    <property type="molecule type" value="Genomic_DNA"/>
</dbReference>
<evidence type="ECO:0000313" key="2">
    <source>
        <dbReference type="EMBL" id="RCI69697.1"/>
    </source>
</evidence>
<protein>
    <submittedName>
        <fullName evidence="2">L-rhamnonate dehydratase</fullName>
    </submittedName>
</protein>
<dbReference type="SUPFAM" id="SSF54826">
    <property type="entry name" value="Enolase N-terminal domain-like"/>
    <property type="match status" value="1"/>
</dbReference>
<accession>A0A367LWU1</accession>
<dbReference type="InterPro" id="IPR029017">
    <property type="entry name" value="Enolase-like_N"/>
</dbReference>
<reference evidence="2 3" key="1">
    <citation type="submission" date="2018-07" db="EMBL/GenBank/DDBJ databases">
        <title>Mechanisms of high-level aminoglycoside resistance among Gram-negative pathogens in Brazil.</title>
        <authorList>
            <person name="Ballaben A.S."/>
            <person name="Darini A.L.C."/>
            <person name="Doi Y."/>
        </authorList>
    </citation>
    <scope>NUCLEOTIDE SEQUENCE [LARGE SCALE GENOMIC DNA]</scope>
    <source>
        <strain evidence="2 3">B2-305</strain>
    </source>
</reference>
<proteinExistence type="predicted"/>
<gene>
    <name evidence="2" type="ORF">DT376_38570</name>
</gene>
<dbReference type="Gene3D" id="3.30.390.10">
    <property type="entry name" value="Enolase-like, N-terminal domain"/>
    <property type="match status" value="1"/>
</dbReference>
<dbReference type="AlphaFoldDB" id="A0A367LWU1"/>
<dbReference type="Proteomes" id="UP000253594">
    <property type="component" value="Unassembled WGS sequence"/>
</dbReference>
<name>A0A367LWU1_PSEAI</name>
<organism evidence="2 3">
    <name type="scientific">Pseudomonas aeruginosa</name>
    <dbReference type="NCBI Taxonomy" id="287"/>
    <lineage>
        <taxon>Bacteria</taxon>
        <taxon>Pseudomonadati</taxon>
        <taxon>Pseudomonadota</taxon>
        <taxon>Gammaproteobacteria</taxon>
        <taxon>Pseudomonadales</taxon>
        <taxon>Pseudomonadaceae</taxon>
        <taxon>Pseudomonas</taxon>
    </lineage>
</organism>
<dbReference type="Pfam" id="PF02746">
    <property type="entry name" value="MR_MLE_N"/>
    <property type="match status" value="1"/>
</dbReference>
<dbReference type="InterPro" id="IPR013341">
    <property type="entry name" value="Mandelate_racemase_N_dom"/>
</dbReference>
<evidence type="ECO:0000259" key="1">
    <source>
        <dbReference type="Pfam" id="PF02746"/>
    </source>
</evidence>
<sequence length="94" mass="10500">MKIKSVRTRVFEWKGKVVPPQAHFCTNASDILFEKGDAMGSFRFHGWLVVEIETDDGLVGIGNCALAPRVAKEIVDLYLAPICIGEDPFDNEYI</sequence>
<feature type="non-terminal residue" evidence="2">
    <location>
        <position position="94"/>
    </location>
</feature>
<feature type="domain" description="Mandelate racemase/muconate lactonizing enzyme N-terminal" evidence="1">
    <location>
        <begin position="38"/>
        <end position="89"/>
    </location>
</feature>